<keyword evidence="3" id="KW-1185">Reference proteome</keyword>
<dbReference type="InterPro" id="IPR013321">
    <property type="entry name" value="Arc_rbn_hlx_hlx"/>
</dbReference>
<name>A0ABS6ZXR0_9DEIN</name>
<organism evidence="2 3">
    <name type="scientific">Thermus brevis</name>
    <dbReference type="NCBI Taxonomy" id="2862456"/>
    <lineage>
        <taxon>Bacteria</taxon>
        <taxon>Thermotogati</taxon>
        <taxon>Deinococcota</taxon>
        <taxon>Deinococci</taxon>
        <taxon>Thermales</taxon>
        <taxon>Thermaceae</taxon>
        <taxon>Thermus</taxon>
    </lineage>
</organism>
<evidence type="ECO:0000313" key="2">
    <source>
        <dbReference type="EMBL" id="MBW6393845.1"/>
    </source>
</evidence>
<dbReference type="CDD" id="cd21631">
    <property type="entry name" value="RHH_CopG_NikR-like"/>
    <property type="match status" value="1"/>
</dbReference>
<reference evidence="2 3" key="1">
    <citation type="submission" date="2021-07" db="EMBL/GenBank/DDBJ databases">
        <title>Thermus aquaticus gen. n. and sp. n., a nonsporulating extreme thermophile.</title>
        <authorList>
            <person name="Hu C.-J."/>
            <person name="Li W.-J."/>
            <person name="Xian W.-D."/>
        </authorList>
    </citation>
    <scope>NUCLEOTIDE SEQUENCE [LARGE SCALE GENOMIC DNA]</scope>
    <source>
        <strain evidence="2 3">SYSU G05001</strain>
    </source>
</reference>
<dbReference type="SUPFAM" id="SSF47598">
    <property type="entry name" value="Ribbon-helix-helix"/>
    <property type="match status" value="1"/>
</dbReference>
<sequence>MEKTTLYLPKSLKRLLKLKARREGRSQAELIREALERYLASPSPKSLGIGEDTEVTSRTAEAWLEKD</sequence>
<feature type="domain" description="Ribbon-helix-helix protein CopG" evidence="1">
    <location>
        <begin position="3"/>
        <end position="40"/>
    </location>
</feature>
<comment type="caution">
    <text evidence="2">The sequence shown here is derived from an EMBL/GenBank/DDBJ whole genome shotgun (WGS) entry which is preliminary data.</text>
</comment>
<evidence type="ECO:0000259" key="1">
    <source>
        <dbReference type="Pfam" id="PF01402"/>
    </source>
</evidence>
<dbReference type="InterPro" id="IPR010985">
    <property type="entry name" value="Ribbon_hlx_hlx"/>
</dbReference>
<proteinExistence type="predicted"/>
<dbReference type="InterPro" id="IPR002145">
    <property type="entry name" value="CopG"/>
</dbReference>
<dbReference type="Gene3D" id="1.10.1220.10">
    <property type="entry name" value="Met repressor-like"/>
    <property type="match status" value="1"/>
</dbReference>
<protein>
    <submittedName>
        <fullName evidence="2">Ribbon-helix-helix domain-containing protein</fullName>
    </submittedName>
</protein>
<dbReference type="EMBL" id="JAHXRS010000002">
    <property type="protein sequence ID" value="MBW6393845.1"/>
    <property type="molecule type" value="Genomic_DNA"/>
</dbReference>
<dbReference type="Pfam" id="PF01402">
    <property type="entry name" value="RHH_1"/>
    <property type="match status" value="1"/>
</dbReference>
<dbReference type="RefSeq" id="WP_219758730.1">
    <property type="nucleotide sequence ID" value="NZ_JAHXRS010000002.1"/>
</dbReference>
<dbReference type="Proteomes" id="UP000724268">
    <property type="component" value="Unassembled WGS sequence"/>
</dbReference>
<accession>A0ABS6ZXR0</accession>
<gene>
    <name evidence="2" type="ORF">KZX47_01535</name>
</gene>
<evidence type="ECO:0000313" key="3">
    <source>
        <dbReference type="Proteomes" id="UP000724268"/>
    </source>
</evidence>